<dbReference type="Pfam" id="PF00196">
    <property type="entry name" value="GerE"/>
    <property type="match status" value="1"/>
</dbReference>
<sequence>MIRIVLADDHTLVREGIRSLLEFTPDLRIVGEAADGNEALRLVAELDPDVVLMDVRMPRMSGLEALRALRRTDPHRRVVLLTTFDEDSVLREALRVGVQGFLLKDVTRDQLAEALHRVAAGETLPLPGLHGQVSRGVAELPRDFPHAEQPECLTRRELEVLRLIARGLSNREIAEALGTAEGTVKNQTSNILAKLGVRDRTRAVLRGMELGCL</sequence>
<keyword evidence="3 8" id="KW-0238">DNA-binding</keyword>
<dbReference type="CDD" id="cd17535">
    <property type="entry name" value="REC_NarL-like"/>
    <property type="match status" value="1"/>
</dbReference>
<dbReference type="InterPro" id="IPR011006">
    <property type="entry name" value="CheY-like_superfamily"/>
</dbReference>
<proteinExistence type="predicted"/>
<dbReference type="SMART" id="SM00448">
    <property type="entry name" value="REC"/>
    <property type="match status" value="1"/>
</dbReference>
<feature type="domain" description="HTH luxR-type" evidence="6">
    <location>
        <begin position="146"/>
        <end position="211"/>
    </location>
</feature>
<organism evidence="8 9">
    <name type="scientific">Cystobacter fuscus</name>
    <dbReference type="NCBI Taxonomy" id="43"/>
    <lineage>
        <taxon>Bacteria</taxon>
        <taxon>Pseudomonadati</taxon>
        <taxon>Myxococcota</taxon>
        <taxon>Myxococcia</taxon>
        <taxon>Myxococcales</taxon>
        <taxon>Cystobacterineae</taxon>
        <taxon>Archangiaceae</taxon>
        <taxon>Cystobacter</taxon>
    </lineage>
</organism>
<evidence type="ECO:0000313" key="8">
    <source>
        <dbReference type="EMBL" id="ATB38257.1"/>
    </source>
</evidence>
<dbReference type="Pfam" id="PF00072">
    <property type="entry name" value="Response_reg"/>
    <property type="match status" value="1"/>
</dbReference>
<feature type="modified residue" description="4-aspartylphosphate" evidence="5">
    <location>
        <position position="54"/>
    </location>
</feature>
<evidence type="ECO:0000259" key="6">
    <source>
        <dbReference type="PROSITE" id="PS50043"/>
    </source>
</evidence>
<dbReference type="KEGG" id="cfus:CYFUS_003690"/>
<evidence type="ECO:0000256" key="1">
    <source>
        <dbReference type="ARBA" id="ARBA00022553"/>
    </source>
</evidence>
<evidence type="ECO:0000259" key="7">
    <source>
        <dbReference type="PROSITE" id="PS50110"/>
    </source>
</evidence>
<dbReference type="SMART" id="SM00421">
    <property type="entry name" value="HTH_LUXR"/>
    <property type="match status" value="1"/>
</dbReference>
<dbReference type="AlphaFoldDB" id="A0A250J456"/>
<dbReference type="EMBL" id="CP022098">
    <property type="protein sequence ID" value="ATB38257.1"/>
    <property type="molecule type" value="Genomic_DNA"/>
</dbReference>
<evidence type="ECO:0000256" key="3">
    <source>
        <dbReference type="ARBA" id="ARBA00023125"/>
    </source>
</evidence>
<evidence type="ECO:0000256" key="4">
    <source>
        <dbReference type="ARBA" id="ARBA00023163"/>
    </source>
</evidence>
<dbReference type="InterPro" id="IPR058245">
    <property type="entry name" value="NreC/VraR/RcsB-like_REC"/>
</dbReference>
<dbReference type="InterPro" id="IPR000792">
    <property type="entry name" value="Tscrpt_reg_LuxR_C"/>
</dbReference>
<dbReference type="InterPro" id="IPR039420">
    <property type="entry name" value="WalR-like"/>
</dbReference>
<evidence type="ECO:0000313" key="9">
    <source>
        <dbReference type="Proteomes" id="UP000217257"/>
    </source>
</evidence>
<feature type="domain" description="Response regulatory" evidence="7">
    <location>
        <begin position="3"/>
        <end position="119"/>
    </location>
</feature>
<dbReference type="SUPFAM" id="SSF52172">
    <property type="entry name" value="CheY-like"/>
    <property type="match status" value="1"/>
</dbReference>
<dbReference type="GO" id="GO:0003677">
    <property type="term" value="F:DNA binding"/>
    <property type="evidence" value="ECO:0007669"/>
    <property type="project" value="UniProtKB-KW"/>
</dbReference>
<reference evidence="8 9" key="1">
    <citation type="submission" date="2017-06" db="EMBL/GenBank/DDBJ databases">
        <title>Sequencing and comparative analysis of myxobacterial genomes.</title>
        <authorList>
            <person name="Rupp O."/>
            <person name="Goesmann A."/>
            <person name="Sogaard-Andersen L."/>
        </authorList>
    </citation>
    <scope>NUCLEOTIDE SEQUENCE [LARGE SCALE GENOMIC DNA]</scope>
    <source>
        <strain evidence="8 9">DSM 52655</strain>
    </source>
</reference>
<dbReference type="Gene3D" id="3.40.50.2300">
    <property type="match status" value="1"/>
</dbReference>
<keyword evidence="4" id="KW-0804">Transcription</keyword>
<dbReference type="InterPro" id="IPR001789">
    <property type="entry name" value="Sig_transdc_resp-reg_receiver"/>
</dbReference>
<keyword evidence="2" id="KW-0805">Transcription regulation</keyword>
<keyword evidence="1 5" id="KW-0597">Phosphoprotein</keyword>
<dbReference type="PRINTS" id="PR00038">
    <property type="entry name" value="HTHLUXR"/>
</dbReference>
<gene>
    <name evidence="8" type="ORF">CYFUS_003690</name>
</gene>
<protein>
    <submittedName>
        <fullName evidence="8">DNA-binding response regulator</fullName>
    </submittedName>
</protein>
<accession>A0A250J456</accession>
<name>A0A250J456_9BACT</name>
<dbReference type="GO" id="GO:0006355">
    <property type="term" value="P:regulation of DNA-templated transcription"/>
    <property type="evidence" value="ECO:0007669"/>
    <property type="project" value="InterPro"/>
</dbReference>
<dbReference type="CDD" id="cd06170">
    <property type="entry name" value="LuxR_C_like"/>
    <property type="match status" value="1"/>
</dbReference>
<dbReference type="Proteomes" id="UP000217257">
    <property type="component" value="Chromosome"/>
</dbReference>
<dbReference type="RefSeq" id="WP_095986456.1">
    <property type="nucleotide sequence ID" value="NZ_CP022098.1"/>
</dbReference>
<dbReference type="PROSITE" id="PS50110">
    <property type="entry name" value="RESPONSE_REGULATORY"/>
    <property type="match status" value="1"/>
</dbReference>
<dbReference type="SUPFAM" id="SSF46894">
    <property type="entry name" value="C-terminal effector domain of the bipartite response regulators"/>
    <property type="match status" value="1"/>
</dbReference>
<evidence type="ECO:0000256" key="5">
    <source>
        <dbReference type="PROSITE-ProRule" id="PRU00169"/>
    </source>
</evidence>
<dbReference type="PANTHER" id="PTHR43214:SF24">
    <property type="entry name" value="TRANSCRIPTIONAL REGULATORY PROTEIN NARL-RELATED"/>
    <property type="match status" value="1"/>
</dbReference>
<dbReference type="PANTHER" id="PTHR43214">
    <property type="entry name" value="TWO-COMPONENT RESPONSE REGULATOR"/>
    <property type="match status" value="1"/>
</dbReference>
<evidence type="ECO:0000256" key="2">
    <source>
        <dbReference type="ARBA" id="ARBA00023015"/>
    </source>
</evidence>
<dbReference type="InterPro" id="IPR016032">
    <property type="entry name" value="Sig_transdc_resp-reg_C-effctor"/>
</dbReference>
<dbReference type="GO" id="GO:0000160">
    <property type="term" value="P:phosphorelay signal transduction system"/>
    <property type="evidence" value="ECO:0007669"/>
    <property type="project" value="InterPro"/>
</dbReference>
<dbReference type="PROSITE" id="PS50043">
    <property type="entry name" value="HTH_LUXR_2"/>
    <property type="match status" value="1"/>
</dbReference>